<dbReference type="GO" id="GO:0003684">
    <property type="term" value="F:damaged DNA binding"/>
    <property type="evidence" value="ECO:0007669"/>
    <property type="project" value="InterPro"/>
</dbReference>
<dbReference type="GO" id="GO:0006260">
    <property type="term" value="P:DNA replication"/>
    <property type="evidence" value="ECO:0007669"/>
    <property type="project" value="UniProtKB-KW"/>
</dbReference>
<dbReference type="Gene3D" id="3.30.70.270">
    <property type="match status" value="1"/>
</dbReference>
<dbReference type="GO" id="GO:0009432">
    <property type="term" value="P:SOS response"/>
    <property type="evidence" value="ECO:0007669"/>
    <property type="project" value="TreeGrafter"/>
</dbReference>
<evidence type="ECO:0000256" key="4">
    <source>
        <dbReference type="ARBA" id="ARBA00022705"/>
    </source>
</evidence>
<evidence type="ECO:0000256" key="5">
    <source>
        <dbReference type="ARBA" id="ARBA00022932"/>
    </source>
</evidence>
<dbReference type="Gene3D" id="3.30.1490.100">
    <property type="entry name" value="DNA polymerase, Y-family, little finger domain"/>
    <property type="match status" value="1"/>
</dbReference>
<evidence type="ECO:0000256" key="3">
    <source>
        <dbReference type="ARBA" id="ARBA00022695"/>
    </source>
</evidence>
<dbReference type="GO" id="GO:0005829">
    <property type="term" value="C:cytosol"/>
    <property type="evidence" value="ECO:0007669"/>
    <property type="project" value="TreeGrafter"/>
</dbReference>
<dbReference type="Gene3D" id="3.40.1170.60">
    <property type="match status" value="1"/>
</dbReference>
<comment type="similarity">
    <text evidence="1">Belongs to the DNA polymerase type-Y family.</text>
</comment>
<evidence type="ECO:0000313" key="7">
    <source>
        <dbReference type="EMBL" id="KRM17161.1"/>
    </source>
</evidence>
<evidence type="ECO:0000313" key="8">
    <source>
        <dbReference type="Proteomes" id="UP000051302"/>
    </source>
</evidence>
<protein>
    <submittedName>
        <fullName evidence="7">ImpB MucB SamB family protein</fullName>
    </submittedName>
</protein>
<dbReference type="InterPro" id="IPR017961">
    <property type="entry name" value="DNA_pol_Y-fam_little_finger"/>
</dbReference>
<dbReference type="GO" id="GO:0003887">
    <property type="term" value="F:DNA-directed DNA polymerase activity"/>
    <property type="evidence" value="ECO:0007669"/>
    <property type="project" value="UniProtKB-KW"/>
</dbReference>
<keyword evidence="4" id="KW-0235">DNA replication</keyword>
<sequence length="440" mass="50020">MLKEDKTMDYSKEPHGVFFLIDNKSFYASVEATMRGLNPLKELLVVMSEADNTNGGLVLATSPMAKKIFHLQANVSRQRNLPQDPRLIVVPPRMNLYIKRNLQINNIFREFAAECDVWPYSIDESIIDMTKSWRLFGDSPRAVARLIQKTVRHRLGLYTTVGIGDNPVQAKIALDIYAKHDPELLGEIHYETVPEKIWTIANMTDVWSIAKRTEKRLNRLGIHNMRELALTNPFYLKQELGLIGEQIFAIAWGIDRTRLADNIAPKSHSIGNSQVLPRDYFDKNEIETVIKEMGQQVASRLRHHHKQTSCLYLSVTYAYAARVEGERGGFSVAGNLNYTDNDQEISELLTYLFESQWQGQPVRNLAVYSSKLISKTAQQLDFFTPVKQQCQEEDKLAIIDEIRSRYGFQSLVYANSLLKGGTAIHRATLVGGHNGGNAYE</sequence>
<dbReference type="Proteomes" id="UP000051302">
    <property type="component" value="Unassembled WGS sequence"/>
</dbReference>
<dbReference type="InterPro" id="IPR050116">
    <property type="entry name" value="DNA_polymerase-Y"/>
</dbReference>
<dbReference type="InterPro" id="IPR001126">
    <property type="entry name" value="UmuC"/>
</dbReference>
<accession>A0A0R1WN73</accession>
<dbReference type="SUPFAM" id="SSF100879">
    <property type="entry name" value="Lesion bypass DNA polymerase (Y-family), little finger domain"/>
    <property type="match status" value="1"/>
</dbReference>
<dbReference type="InterPro" id="IPR043128">
    <property type="entry name" value="Rev_trsase/Diguanyl_cyclase"/>
</dbReference>
<keyword evidence="2" id="KW-0515">Mutator protein</keyword>
<name>A0A0R1WN73_9LACO</name>
<dbReference type="Pfam" id="PF11799">
    <property type="entry name" value="IMS_C"/>
    <property type="match status" value="1"/>
</dbReference>
<dbReference type="SUPFAM" id="SSF56672">
    <property type="entry name" value="DNA/RNA polymerases"/>
    <property type="match status" value="1"/>
</dbReference>
<dbReference type="PATRIC" id="fig|1423774.3.peg.418"/>
<dbReference type="STRING" id="1423774.FD31_GL000406"/>
<dbReference type="PANTHER" id="PTHR11076">
    <property type="entry name" value="DNA REPAIR POLYMERASE UMUC / TRANSFERASE FAMILY MEMBER"/>
    <property type="match status" value="1"/>
</dbReference>
<reference evidence="7 8" key="1">
    <citation type="journal article" date="2015" name="Genome Announc.">
        <title>Expanding the biotechnology potential of lactobacilli through comparative genomics of 213 strains and associated genera.</title>
        <authorList>
            <person name="Sun Z."/>
            <person name="Harris H.M."/>
            <person name="McCann A."/>
            <person name="Guo C."/>
            <person name="Argimon S."/>
            <person name="Zhang W."/>
            <person name="Yang X."/>
            <person name="Jeffery I.B."/>
            <person name="Cooney J.C."/>
            <person name="Kagawa T.F."/>
            <person name="Liu W."/>
            <person name="Song Y."/>
            <person name="Salvetti E."/>
            <person name="Wrobel A."/>
            <person name="Rasinkangas P."/>
            <person name="Parkhill J."/>
            <person name="Rea M.C."/>
            <person name="O'Sullivan O."/>
            <person name="Ritari J."/>
            <person name="Douillard F.P."/>
            <person name="Paul Ross R."/>
            <person name="Yang R."/>
            <person name="Briner A.E."/>
            <person name="Felis G.E."/>
            <person name="de Vos W.M."/>
            <person name="Barrangou R."/>
            <person name="Klaenhammer T.R."/>
            <person name="Caufield P.W."/>
            <person name="Cui Y."/>
            <person name="Zhang H."/>
            <person name="O'Toole P.W."/>
        </authorList>
    </citation>
    <scope>NUCLEOTIDE SEQUENCE [LARGE SCALE GENOMIC DNA]</scope>
    <source>
        <strain evidence="7 8">DSM 16982</strain>
    </source>
</reference>
<gene>
    <name evidence="7" type="ORF">FD31_GL000406</name>
</gene>
<dbReference type="GO" id="GO:0042276">
    <property type="term" value="P:error-prone translesion synthesis"/>
    <property type="evidence" value="ECO:0007669"/>
    <property type="project" value="TreeGrafter"/>
</dbReference>
<dbReference type="InterPro" id="IPR036775">
    <property type="entry name" value="DNA_pol_Y-fam_lit_finger_sf"/>
</dbReference>
<dbReference type="AlphaFoldDB" id="A0A0R1WN73"/>
<evidence type="ECO:0000256" key="1">
    <source>
        <dbReference type="ARBA" id="ARBA00010945"/>
    </source>
</evidence>
<dbReference type="CDD" id="cd01700">
    <property type="entry name" value="PolY_Pol_V_umuC"/>
    <property type="match status" value="1"/>
</dbReference>
<dbReference type="EMBL" id="AZFV01000012">
    <property type="protein sequence ID" value="KRM17161.1"/>
    <property type="molecule type" value="Genomic_DNA"/>
</dbReference>
<feature type="domain" description="UmuC" evidence="6">
    <location>
        <begin position="18"/>
        <end position="210"/>
    </location>
</feature>
<evidence type="ECO:0000256" key="2">
    <source>
        <dbReference type="ARBA" id="ARBA00022457"/>
    </source>
</evidence>
<keyword evidence="5" id="KW-0808">Transferase</keyword>
<keyword evidence="8" id="KW-1185">Reference proteome</keyword>
<dbReference type="Gene3D" id="1.10.150.20">
    <property type="entry name" value="5' to 3' exonuclease, C-terminal subdomain"/>
    <property type="match status" value="1"/>
</dbReference>
<dbReference type="Pfam" id="PF00817">
    <property type="entry name" value="IMS"/>
    <property type="match status" value="1"/>
</dbReference>
<keyword evidence="5" id="KW-0239">DNA-directed DNA polymerase</keyword>
<dbReference type="PROSITE" id="PS50173">
    <property type="entry name" value="UMUC"/>
    <property type="match status" value="1"/>
</dbReference>
<dbReference type="PANTHER" id="PTHR11076:SF35">
    <property type="entry name" value="DNA REPAIR PROTEIN HOMOLOG YOBH"/>
    <property type="match status" value="1"/>
</dbReference>
<organism evidence="7 8">
    <name type="scientific">Companilactobacillus nantensis DSM 16982</name>
    <dbReference type="NCBI Taxonomy" id="1423774"/>
    <lineage>
        <taxon>Bacteria</taxon>
        <taxon>Bacillati</taxon>
        <taxon>Bacillota</taxon>
        <taxon>Bacilli</taxon>
        <taxon>Lactobacillales</taxon>
        <taxon>Lactobacillaceae</taxon>
        <taxon>Companilactobacillus</taxon>
    </lineage>
</organism>
<dbReference type="InterPro" id="IPR043502">
    <property type="entry name" value="DNA/RNA_pol_sf"/>
</dbReference>
<dbReference type="GO" id="GO:0006281">
    <property type="term" value="P:DNA repair"/>
    <property type="evidence" value="ECO:0007669"/>
    <property type="project" value="InterPro"/>
</dbReference>
<evidence type="ECO:0000259" key="6">
    <source>
        <dbReference type="PROSITE" id="PS50173"/>
    </source>
</evidence>
<proteinExistence type="inferred from homology"/>
<keyword evidence="3" id="KW-0548">Nucleotidyltransferase</keyword>
<comment type="caution">
    <text evidence="7">The sequence shown here is derived from an EMBL/GenBank/DDBJ whole genome shotgun (WGS) entry which is preliminary data.</text>
</comment>